<sequence>MGKSTTVLCAFFSFIPSMPAERTKAEAISSNSVAGPSTTASTSGSAMPSPTRYTPRYMSPVPCSRTCPGYLQE</sequence>
<evidence type="ECO:0000313" key="1">
    <source>
        <dbReference type="EMBL" id="KAH7917668.1"/>
    </source>
</evidence>
<dbReference type="EMBL" id="MU266973">
    <property type="protein sequence ID" value="KAH7917668.1"/>
    <property type="molecule type" value="Genomic_DNA"/>
</dbReference>
<proteinExistence type="predicted"/>
<keyword evidence="2" id="KW-1185">Reference proteome</keyword>
<accession>A0ACB8AYK2</accession>
<comment type="caution">
    <text evidence="1">The sequence shown here is derived from an EMBL/GenBank/DDBJ whole genome shotgun (WGS) entry which is preliminary data.</text>
</comment>
<organism evidence="1 2">
    <name type="scientific">Leucogyrophana mollusca</name>
    <dbReference type="NCBI Taxonomy" id="85980"/>
    <lineage>
        <taxon>Eukaryota</taxon>
        <taxon>Fungi</taxon>
        <taxon>Dikarya</taxon>
        <taxon>Basidiomycota</taxon>
        <taxon>Agaricomycotina</taxon>
        <taxon>Agaricomycetes</taxon>
        <taxon>Agaricomycetidae</taxon>
        <taxon>Boletales</taxon>
        <taxon>Boletales incertae sedis</taxon>
        <taxon>Leucogyrophana</taxon>
    </lineage>
</organism>
<evidence type="ECO:0000313" key="2">
    <source>
        <dbReference type="Proteomes" id="UP000790709"/>
    </source>
</evidence>
<gene>
    <name evidence="1" type="ORF">BV22DRAFT_1042260</name>
</gene>
<dbReference type="Proteomes" id="UP000790709">
    <property type="component" value="Unassembled WGS sequence"/>
</dbReference>
<name>A0ACB8AYK2_9AGAM</name>
<reference evidence="1" key="1">
    <citation type="journal article" date="2021" name="New Phytol.">
        <title>Evolutionary innovations through gain and loss of genes in the ectomycorrhizal Boletales.</title>
        <authorList>
            <person name="Wu G."/>
            <person name="Miyauchi S."/>
            <person name="Morin E."/>
            <person name="Kuo A."/>
            <person name="Drula E."/>
            <person name="Varga T."/>
            <person name="Kohler A."/>
            <person name="Feng B."/>
            <person name="Cao Y."/>
            <person name="Lipzen A."/>
            <person name="Daum C."/>
            <person name="Hundley H."/>
            <person name="Pangilinan J."/>
            <person name="Johnson J."/>
            <person name="Barry K."/>
            <person name="LaButti K."/>
            <person name="Ng V."/>
            <person name="Ahrendt S."/>
            <person name="Min B."/>
            <person name="Choi I.G."/>
            <person name="Park H."/>
            <person name="Plett J.M."/>
            <person name="Magnuson J."/>
            <person name="Spatafora J.W."/>
            <person name="Nagy L.G."/>
            <person name="Henrissat B."/>
            <person name="Grigoriev I.V."/>
            <person name="Yang Z.L."/>
            <person name="Xu J."/>
            <person name="Martin F.M."/>
        </authorList>
    </citation>
    <scope>NUCLEOTIDE SEQUENCE</scope>
    <source>
        <strain evidence="1">KUC20120723A-06</strain>
    </source>
</reference>
<protein>
    <submittedName>
        <fullName evidence="1">Uncharacterized protein</fullName>
    </submittedName>
</protein>